<keyword evidence="2" id="KW-0732">Signal</keyword>
<evidence type="ECO:0000313" key="4">
    <source>
        <dbReference type="Proteomes" id="UP000627166"/>
    </source>
</evidence>
<feature type="region of interest" description="Disordered" evidence="1">
    <location>
        <begin position="27"/>
        <end position="71"/>
    </location>
</feature>
<comment type="caution">
    <text evidence="3">The sequence shown here is derived from an EMBL/GenBank/DDBJ whole genome shotgun (WGS) entry which is preliminary data.</text>
</comment>
<dbReference type="InterPro" id="IPR019076">
    <property type="entry name" value="Spore_lipoprot_YhcN/YlaJ-like"/>
</dbReference>
<reference evidence="3 4" key="1">
    <citation type="submission" date="2020-08" db="EMBL/GenBank/DDBJ databases">
        <title>A Genomic Blueprint of the Chicken Gut Microbiome.</title>
        <authorList>
            <person name="Gilroy R."/>
            <person name="Ravi A."/>
            <person name="Getino M."/>
            <person name="Pursley I."/>
            <person name="Horton D.L."/>
            <person name="Alikhan N.-F."/>
            <person name="Baker D."/>
            <person name="Gharbi K."/>
            <person name="Hall N."/>
            <person name="Watson M."/>
            <person name="Adriaenssens E.M."/>
            <person name="Foster-Nyarko E."/>
            <person name="Jarju S."/>
            <person name="Secka A."/>
            <person name="Antonio M."/>
            <person name="Oren A."/>
            <person name="Chaudhuri R."/>
            <person name="La Ragione R.M."/>
            <person name="Hildebrand F."/>
            <person name="Pallen M.J."/>
        </authorList>
    </citation>
    <scope>NUCLEOTIDE SEQUENCE [LARGE SCALE GENOMIC DNA]</scope>
    <source>
        <strain evidence="3 4">N37</strain>
    </source>
</reference>
<gene>
    <name evidence="3" type="ORF">H9637_16430</name>
</gene>
<accession>A0ABR8YXC4</accession>
<organism evidence="3 4">
    <name type="scientific">Clostridium faecium</name>
    <dbReference type="NCBI Taxonomy" id="2762223"/>
    <lineage>
        <taxon>Bacteria</taxon>
        <taxon>Bacillati</taxon>
        <taxon>Bacillota</taxon>
        <taxon>Clostridia</taxon>
        <taxon>Eubacteriales</taxon>
        <taxon>Clostridiaceae</taxon>
        <taxon>Clostridium</taxon>
    </lineage>
</organism>
<feature type="chain" id="PRO_5047249390" evidence="2">
    <location>
        <begin position="26"/>
        <end position="171"/>
    </location>
</feature>
<name>A0ABR8YXC4_9CLOT</name>
<sequence>MKKNLKTLLCSVMVLSIFTLPLVGCGTNTTTDGNNTTNGTSTNGTTDNNNTNTNGTTTNNNKTENENTKRAQDISTKVMAVKGVSKNTVVVNDNTAVVGVRLEKADMTIDDSMRTAIEDAVKEVDPNITTVRITNDETLFGRIENMASDVMNGKTMTDIRNDFDSLINDIK</sequence>
<keyword evidence="3" id="KW-0449">Lipoprotein</keyword>
<dbReference type="Pfam" id="PF09580">
    <property type="entry name" value="Spore_YhcN_YlaJ"/>
    <property type="match status" value="1"/>
</dbReference>
<feature type="signal peptide" evidence="2">
    <location>
        <begin position="1"/>
        <end position="25"/>
    </location>
</feature>
<dbReference type="Proteomes" id="UP000627166">
    <property type="component" value="Unassembled WGS sequence"/>
</dbReference>
<dbReference type="RefSeq" id="WP_191741541.1">
    <property type="nucleotide sequence ID" value="NZ_JACSQB010000156.1"/>
</dbReference>
<protein>
    <submittedName>
        <fullName evidence="3">YhcN/YlaJ family sporulation lipoprotein</fullName>
    </submittedName>
</protein>
<keyword evidence="4" id="KW-1185">Reference proteome</keyword>
<dbReference type="EMBL" id="JACSQB010000156">
    <property type="protein sequence ID" value="MBD8048596.1"/>
    <property type="molecule type" value="Genomic_DNA"/>
</dbReference>
<proteinExistence type="predicted"/>
<evidence type="ECO:0000256" key="2">
    <source>
        <dbReference type="SAM" id="SignalP"/>
    </source>
</evidence>
<evidence type="ECO:0000256" key="1">
    <source>
        <dbReference type="SAM" id="MobiDB-lite"/>
    </source>
</evidence>
<evidence type="ECO:0000313" key="3">
    <source>
        <dbReference type="EMBL" id="MBD8048596.1"/>
    </source>
</evidence>
<feature type="compositionally biased region" description="Low complexity" evidence="1">
    <location>
        <begin position="27"/>
        <end position="62"/>
    </location>
</feature>